<keyword evidence="2" id="KW-1185">Reference proteome</keyword>
<reference evidence="1 2" key="1">
    <citation type="submission" date="2016-11" db="EMBL/GenBank/DDBJ databases">
        <authorList>
            <person name="Jaros S."/>
            <person name="Januszkiewicz K."/>
            <person name="Wedrychowicz H."/>
        </authorList>
    </citation>
    <scope>NUCLEOTIDE SEQUENCE [LARGE SCALE GENOMIC DNA]</scope>
    <source>
        <strain evidence="1 2">DSM 18772</strain>
    </source>
</reference>
<dbReference type="Gene3D" id="3.40.50.300">
    <property type="entry name" value="P-loop containing nucleotide triphosphate hydrolases"/>
    <property type="match status" value="1"/>
</dbReference>
<evidence type="ECO:0000313" key="2">
    <source>
        <dbReference type="Proteomes" id="UP000184510"/>
    </source>
</evidence>
<organism evidence="1 2">
    <name type="scientific">Rubritalea squalenifaciens DSM 18772</name>
    <dbReference type="NCBI Taxonomy" id="1123071"/>
    <lineage>
        <taxon>Bacteria</taxon>
        <taxon>Pseudomonadati</taxon>
        <taxon>Verrucomicrobiota</taxon>
        <taxon>Verrucomicrobiia</taxon>
        <taxon>Verrucomicrobiales</taxon>
        <taxon>Rubritaleaceae</taxon>
        <taxon>Rubritalea</taxon>
    </lineage>
</organism>
<dbReference type="PANTHER" id="PTHR37816">
    <property type="entry name" value="YALI0E33011P"/>
    <property type="match status" value="1"/>
</dbReference>
<dbReference type="Proteomes" id="UP000184510">
    <property type="component" value="Unassembled WGS sequence"/>
</dbReference>
<dbReference type="InParanoid" id="A0A1M6QN41"/>
<evidence type="ECO:0000313" key="1">
    <source>
        <dbReference type="EMBL" id="SHK21636.1"/>
    </source>
</evidence>
<dbReference type="PANTHER" id="PTHR37816:SF2">
    <property type="entry name" value="DNA TOPOLOGY MODULATION PROTEIN FLAR-RELATED PROTEIN"/>
    <property type="match status" value="1"/>
</dbReference>
<dbReference type="AlphaFoldDB" id="A0A1M6QN41"/>
<sequence length="189" mass="22210">MHRIYIFGPSGSGTTTLAKALSSKLACQHIDTDDHFWQRTPQPYTSSHPVDKRISTIRSAIEDQKNWLISGCMCSWGKPLLDKTTHAIYLYLPWQIRRERLKQREIRRYGKGCLSPGGHRHAHFQKFIDWASLYDTADESMRSRRRHDTWLHNYQLNKPVLRLESDQSVQDRLQRVLHFLDKTSRPALV</sequence>
<protein>
    <submittedName>
        <fullName evidence="1">Adenylate kinase</fullName>
    </submittedName>
</protein>
<dbReference type="STRING" id="1123071.SAMN02745181_3450"/>
<proteinExistence type="predicted"/>
<dbReference type="SUPFAM" id="SSF52540">
    <property type="entry name" value="P-loop containing nucleoside triphosphate hydrolases"/>
    <property type="match status" value="1"/>
</dbReference>
<name>A0A1M6QN41_9BACT</name>
<dbReference type="GO" id="GO:0016301">
    <property type="term" value="F:kinase activity"/>
    <property type="evidence" value="ECO:0007669"/>
    <property type="project" value="UniProtKB-KW"/>
</dbReference>
<keyword evidence="1" id="KW-0808">Transferase</keyword>
<gene>
    <name evidence="1" type="ORF">SAMN02745181_3450</name>
</gene>
<dbReference type="Pfam" id="PF13238">
    <property type="entry name" value="AAA_18"/>
    <property type="match status" value="1"/>
</dbReference>
<dbReference type="RefSeq" id="WP_143185005.1">
    <property type="nucleotide sequence ID" value="NZ_FQYR01000006.1"/>
</dbReference>
<dbReference type="EMBL" id="FQYR01000006">
    <property type="protein sequence ID" value="SHK21636.1"/>
    <property type="molecule type" value="Genomic_DNA"/>
</dbReference>
<dbReference type="InterPro" id="IPR027417">
    <property type="entry name" value="P-loop_NTPase"/>
</dbReference>
<accession>A0A1M6QN41</accession>
<dbReference type="OrthoDB" id="9800332at2"/>
<keyword evidence="1" id="KW-0418">Kinase</keyword>
<dbReference type="InterPro" id="IPR052922">
    <property type="entry name" value="Cytidylate_Kinase-2"/>
</dbReference>